<dbReference type="SUPFAM" id="SSF49899">
    <property type="entry name" value="Concanavalin A-like lectins/glucanases"/>
    <property type="match status" value="1"/>
</dbReference>
<dbReference type="PANTHER" id="PTHR44991:SF1">
    <property type="entry name" value="IMMUNOGLOBULIN SUPERFAMILY MEMBER 5"/>
    <property type="match status" value="1"/>
</dbReference>
<comment type="caution">
    <text evidence="4">The sequence shown here is derived from an EMBL/GenBank/DDBJ whole genome shotgun (WGS) entry which is preliminary data.</text>
</comment>
<evidence type="ECO:0000259" key="3">
    <source>
        <dbReference type="PROSITE" id="PS50188"/>
    </source>
</evidence>
<feature type="compositionally biased region" description="Basic residues" evidence="1">
    <location>
        <begin position="55"/>
        <end position="65"/>
    </location>
</feature>
<keyword evidence="2" id="KW-1133">Transmembrane helix</keyword>
<feature type="compositionally biased region" description="Polar residues" evidence="1">
    <location>
        <begin position="38"/>
        <end position="50"/>
    </location>
</feature>
<dbReference type="InterPro" id="IPR013320">
    <property type="entry name" value="ConA-like_dom_sf"/>
</dbReference>
<feature type="region of interest" description="Disordered" evidence="1">
    <location>
        <begin position="36"/>
        <end position="66"/>
    </location>
</feature>
<evidence type="ECO:0000256" key="2">
    <source>
        <dbReference type="SAM" id="Phobius"/>
    </source>
</evidence>
<sequence length="480" mass="52208">MLVWLECILGGISIAVLATILILLLRRRCVSKDHAQVTEATSRETQSVQSAGALKTHHHQSHHHPANFDLHLESGGIKRSRPNYYVFRRGSSTRPLFNWADQPALITDAVENGWSRFAFTNNHMLSPLTRSSSLLGLRATGDHVRESMQVEMSWEVGQGSVDFMQKIRLNSGLKKSSMNSSSSVGAKSVIRTALPLPGPPLGNSSFPQEAYFEILILGLHGEDEVGKIRGDGERAKLIHENFRGSGNSDSLVHLSGSQGFEELKMGGRGEAVKMSVGLTTGGSLPMRIPGASRGSVGFNSNGSVYLEGMKLVFESEKGDWVRADKVIGCGFDPRQKKVFFTVDSELVHVIQCKSDEFGTPLFPVIAANIDVTVLVNFGQSSFSYAPANAQRTPNPCFVGPLVSPPAAAAAAAPLWYEDSRELFSIGRIDSGWLNHCATKSSNFSIGINNSRTADYDEESEADLFEIVLDVKQMSRGKAVL</sequence>
<keyword evidence="2" id="KW-0812">Transmembrane</keyword>
<keyword evidence="5" id="KW-1185">Reference proteome</keyword>
<dbReference type="InterPro" id="IPR001870">
    <property type="entry name" value="B30.2/SPRY"/>
</dbReference>
<gene>
    <name evidence="4" type="ORF">Nepgr_005848</name>
</gene>
<reference evidence="4" key="1">
    <citation type="submission" date="2023-05" db="EMBL/GenBank/DDBJ databases">
        <title>Nepenthes gracilis genome sequencing.</title>
        <authorList>
            <person name="Fukushima K."/>
        </authorList>
    </citation>
    <scope>NUCLEOTIDE SEQUENCE</scope>
    <source>
        <strain evidence="4">SING2019-196</strain>
    </source>
</reference>
<evidence type="ECO:0000313" key="4">
    <source>
        <dbReference type="EMBL" id="GMH04009.1"/>
    </source>
</evidence>
<evidence type="ECO:0000313" key="5">
    <source>
        <dbReference type="Proteomes" id="UP001279734"/>
    </source>
</evidence>
<dbReference type="InterPro" id="IPR044736">
    <property type="entry name" value="Gid1/RanBPM/SPLA_SPRY"/>
</dbReference>
<dbReference type="Proteomes" id="UP001279734">
    <property type="component" value="Unassembled WGS sequence"/>
</dbReference>
<dbReference type="InterPro" id="IPR003877">
    <property type="entry name" value="SPRY_dom"/>
</dbReference>
<evidence type="ECO:0000256" key="1">
    <source>
        <dbReference type="SAM" id="MobiDB-lite"/>
    </source>
</evidence>
<dbReference type="Pfam" id="PF00622">
    <property type="entry name" value="SPRY"/>
    <property type="match status" value="1"/>
</dbReference>
<dbReference type="InterPro" id="IPR043136">
    <property type="entry name" value="B30.2/SPRY_sf"/>
</dbReference>
<feature type="transmembrane region" description="Helical" evidence="2">
    <location>
        <begin position="7"/>
        <end position="25"/>
    </location>
</feature>
<dbReference type="EMBL" id="BSYO01000004">
    <property type="protein sequence ID" value="GMH04009.1"/>
    <property type="molecule type" value="Genomic_DNA"/>
</dbReference>
<keyword evidence="2" id="KW-0472">Membrane</keyword>
<dbReference type="Gene3D" id="2.60.120.920">
    <property type="match status" value="1"/>
</dbReference>
<dbReference type="CDD" id="cd12885">
    <property type="entry name" value="SPRY_RanBP_like"/>
    <property type="match status" value="1"/>
</dbReference>
<feature type="domain" description="B30.2/SPRY" evidence="3">
    <location>
        <begin position="194"/>
        <end position="382"/>
    </location>
</feature>
<dbReference type="SMART" id="SM00449">
    <property type="entry name" value="SPRY"/>
    <property type="match status" value="1"/>
</dbReference>
<name>A0AAD3S3Y4_NEPGR</name>
<accession>A0AAD3S3Y4</accession>
<dbReference type="PROSITE" id="PS50188">
    <property type="entry name" value="B302_SPRY"/>
    <property type="match status" value="1"/>
</dbReference>
<dbReference type="AlphaFoldDB" id="A0AAD3S3Y4"/>
<organism evidence="4 5">
    <name type="scientific">Nepenthes gracilis</name>
    <name type="common">Slender pitcher plant</name>
    <dbReference type="NCBI Taxonomy" id="150966"/>
    <lineage>
        <taxon>Eukaryota</taxon>
        <taxon>Viridiplantae</taxon>
        <taxon>Streptophyta</taxon>
        <taxon>Embryophyta</taxon>
        <taxon>Tracheophyta</taxon>
        <taxon>Spermatophyta</taxon>
        <taxon>Magnoliopsida</taxon>
        <taxon>eudicotyledons</taxon>
        <taxon>Gunneridae</taxon>
        <taxon>Pentapetalae</taxon>
        <taxon>Caryophyllales</taxon>
        <taxon>Nepenthaceae</taxon>
        <taxon>Nepenthes</taxon>
    </lineage>
</organism>
<protein>
    <recommendedName>
        <fullName evidence="3">B30.2/SPRY domain-containing protein</fullName>
    </recommendedName>
</protein>
<dbReference type="PANTHER" id="PTHR44991">
    <property type="entry name" value="IMMUNOGLOBULIN SUPERFAMILY MEMBER 5"/>
    <property type="match status" value="1"/>
</dbReference>
<proteinExistence type="predicted"/>